<evidence type="ECO:0000256" key="6">
    <source>
        <dbReference type="SAM" id="Phobius"/>
    </source>
</evidence>
<accession>A0ABW9SII1</accession>
<evidence type="ECO:0000256" key="4">
    <source>
        <dbReference type="ARBA" id="ARBA00022989"/>
    </source>
</evidence>
<feature type="transmembrane region" description="Helical" evidence="6">
    <location>
        <begin position="145"/>
        <end position="166"/>
    </location>
</feature>
<evidence type="ECO:0000313" key="8">
    <source>
        <dbReference type="Proteomes" id="UP000735592"/>
    </source>
</evidence>
<dbReference type="EMBL" id="WNKW01000001">
    <property type="protein sequence ID" value="MTW31430.1"/>
    <property type="molecule type" value="Genomic_DNA"/>
</dbReference>
<comment type="subcellular location">
    <subcellularLocation>
        <location evidence="1">Cell membrane</location>
        <topology evidence="1">Multi-pass membrane protein</topology>
    </subcellularLocation>
</comment>
<dbReference type="Pfam" id="PF01810">
    <property type="entry name" value="LysE"/>
    <property type="match status" value="1"/>
</dbReference>
<keyword evidence="3 6" id="KW-0812">Transmembrane</keyword>
<reference evidence="7 8" key="1">
    <citation type="submission" date="2019-11" db="EMBL/GenBank/DDBJ databases">
        <title>Type strains purchased from KCTC, JCM and DSMZ.</title>
        <authorList>
            <person name="Lu H."/>
        </authorList>
    </citation>
    <scope>NUCLEOTIDE SEQUENCE [LARGE SCALE GENOMIC DNA]</scope>
    <source>
        <strain evidence="7 8">DSM 103461</strain>
    </source>
</reference>
<feature type="transmembrane region" description="Helical" evidence="6">
    <location>
        <begin position="186"/>
        <end position="204"/>
    </location>
</feature>
<dbReference type="RefSeq" id="WP_155432814.1">
    <property type="nucleotide sequence ID" value="NZ_JBHLXK010000001.1"/>
</dbReference>
<keyword evidence="2" id="KW-1003">Cell membrane</keyword>
<sequence>MPSSATLALFSTAVLLLLLAPGPNMAFVLIHGARYGWRGAIHIALGIGAADIVLTLLIAAGLGLFFLHSPLAQSCVRLMGAAYLFYLAWRAWTPTRLATAETVPLLAARALWGRAFLNSLLNPKAVLFFALFLPQFVEAGRAPAPAQLVVLGIWLTMLSVLFHALLGMAGSLMCRWIAPGGHGRPAIARLTAAILAMLGCICLLR</sequence>
<gene>
    <name evidence="7" type="ORF">GM655_01165</name>
</gene>
<evidence type="ECO:0000256" key="2">
    <source>
        <dbReference type="ARBA" id="ARBA00022475"/>
    </source>
</evidence>
<evidence type="ECO:0000256" key="3">
    <source>
        <dbReference type="ARBA" id="ARBA00022692"/>
    </source>
</evidence>
<dbReference type="Proteomes" id="UP000735592">
    <property type="component" value="Unassembled WGS sequence"/>
</dbReference>
<dbReference type="PANTHER" id="PTHR30086:SF20">
    <property type="entry name" value="ARGININE EXPORTER PROTEIN ARGO-RELATED"/>
    <property type="match status" value="1"/>
</dbReference>
<proteinExistence type="predicted"/>
<feature type="transmembrane region" description="Helical" evidence="6">
    <location>
        <begin position="42"/>
        <end position="67"/>
    </location>
</feature>
<dbReference type="PANTHER" id="PTHR30086">
    <property type="entry name" value="ARGININE EXPORTER PROTEIN ARGO"/>
    <property type="match status" value="1"/>
</dbReference>
<keyword evidence="4 6" id="KW-1133">Transmembrane helix</keyword>
<evidence type="ECO:0000313" key="7">
    <source>
        <dbReference type="EMBL" id="MTW31430.1"/>
    </source>
</evidence>
<keyword evidence="5 6" id="KW-0472">Membrane</keyword>
<organism evidence="7 8">
    <name type="scientific">Pseudoduganella danionis</name>
    <dbReference type="NCBI Taxonomy" id="1890295"/>
    <lineage>
        <taxon>Bacteria</taxon>
        <taxon>Pseudomonadati</taxon>
        <taxon>Pseudomonadota</taxon>
        <taxon>Betaproteobacteria</taxon>
        <taxon>Burkholderiales</taxon>
        <taxon>Oxalobacteraceae</taxon>
        <taxon>Telluria group</taxon>
        <taxon>Pseudoduganella</taxon>
    </lineage>
</organism>
<comment type="caution">
    <text evidence="7">The sequence shown here is derived from an EMBL/GenBank/DDBJ whole genome shotgun (WGS) entry which is preliminary data.</text>
</comment>
<protein>
    <submittedName>
        <fullName evidence="7">LysE family translocator</fullName>
    </submittedName>
</protein>
<evidence type="ECO:0000256" key="1">
    <source>
        <dbReference type="ARBA" id="ARBA00004651"/>
    </source>
</evidence>
<keyword evidence="8" id="KW-1185">Reference proteome</keyword>
<dbReference type="InterPro" id="IPR001123">
    <property type="entry name" value="LeuE-type"/>
</dbReference>
<evidence type="ECO:0000256" key="5">
    <source>
        <dbReference type="ARBA" id="ARBA00023136"/>
    </source>
</evidence>
<name>A0ABW9SII1_9BURK</name>